<protein>
    <recommendedName>
        <fullName evidence="3">Coenzyme Q-binding protein COQ10 START domain-containing protein</fullName>
    </recommendedName>
</protein>
<proteinExistence type="predicted"/>
<evidence type="ECO:0000313" key="2">
    <source>
        <dbReference type="Proteomes" id="UP000184330"/>
    </source>
</evidence>
<dbReference type="Proteomes" id="UP000184330">
    <property type="component" value="Unassembled WGS sequence"/>
</dbReference>
<organism evidence="1 2">
    <name type="scientific">Phialocephala subalpina</name>
    <dbReference type="NCBI Taxonomy" id="576137"/>
    <lineage>
        <taxon>Eukaryota</taxon>
        <taxon>Fungi</taxon>
        <taxon>Dikarya</taxon>
        <taxon>Ascomycota</taxon>
        <taxon>Pezizomycotina</taxon>
        <taxon>Leotiomycetes</taxon>
        <taxon>Helotiales</taxon>
        <taxon>Mollisiaceae</taxon>
        <taxon>Phialocephala</taxon>
        <taxon>Phialocephala fortinii species complex</taxon>
    </lineage>
</organism>
<dbReference type="SUPFAM" id="SSF55961">
    <property type="entry name" value="Bet v1-like"/>
    <property type="match status" value="1"/>
</dbReference>
<gene>
    <name evidence="1" type="ORF">PAC_19644</name>
</gene>
<dbReference type="OrthoDB" id="509124at2759"/>
<sequence length="217" mass="24552">MATDGMPERKPPSFRVVSTTHNNISIAASPLTVLTTILDTNTWDTWNTVNRSARIYFKPDQISPDFFPELSSLFSRSDFLCPGCKYTESVHAKGTDLSLPALEKGKQLNNLEVTSIQEFKEKDGKKSFRLVWIVTGWSLWLIQSRRTHQFVEKDGETEYDAWTEMGGLAAWVVRWTASGMFKLRFDEAFKSLKVYLEGKGEGGAGIGLRDAEELETR</sequence>
<accession>A0A1L7XXH2</accession>
<keyword evidence="2" id="KW-1185">Reference proteome</keyword>
<evidence type="ECO:0008006" key="3">
    <source>
        <dbReference type="Google" id="ProtNLM"/>
    </source>
</evidence>
<evidence type="ECO:0000313" key="1">
    <source>
        <dbReference type="EMBL" id="CZR69744.1"/>
    </source>
</evidence>
<dbReference type="EMBL" id="FJOG01000079">
    <property type="protein sequence ID" value="CZR69744.1"/>
    <property type="molecule type" value="Genomic_DNA"/>
</dbReference>
<name>A0A1L7XXH2_9HELO</name>
<reference evidence="1 2" key="1">
    <citation type="submission" date="2016-03" db="EMBL/GenBank/DDBJ databases">
        <authorList>
            <person name="Ploux O."/>
        </authorList>
    </citation>
    <scope>NUCLEOTIDE SEQUENCE [LARGE SCALE GENOMIC DNA]</scope>
    <source>
        <strain evidence="1 2">UAMH 11012</strain>
    </source>
</reference>
<dbReference type="AlphaFoldDB" id="A0A1L7XXH2"/>